<keyword evidence="3" id="KW-1185">Reference proteome</keyword>
<dbReference type="Pfam" id="PF01261">
    <property type="entry name" value="AP_endonuc_2"/>
    <property type="match status" value="1"/>
</dbReference>
<dbReference type="Proteomes" id="UP000004935">
    <property type="component" value="Unassembled WGS sequence"/>
</dbReference>
<dbReference type="InterPro" id="IPR050312">
    <property type="entry name" value="IolE/XylAMocC-like"/>
</dbReference>
<comment type="caution">
    <text evidence="2">The sequence shown here is derived from an EMBL/GenBank/DDBJ whole genome shotgun (WGS) entry which is preliminary data.</text>
</comment>
<name>B0MA58_ANACD</name>
<dbReference type="PANTHER" id="PTHR12110:SF21">
    <property type="entry name" value="XYLOSE ISOMERASE-LIKE TIM BARREL DOMAIN-CONTAINING PROTEIN"/>
    <property type="match status" value="1"/>
</dbReference>
<dbReference type="GO" id="GO:0004519">
    <property type="term" value="F:endonuclease activity"/>
    <property type="evidence" value="ECO:0007669"/>
    <property type="project" value="UniProtKB-KW"/>
</dbReference>
<evidence type="ECO:0000313" key="2">
    <source>
        <dbReference type="EMBL" id="EDR98899.1"/>
    </source>
</evidence>
<dbReference type="InterPro" id="IPR036237">
    <property type="entry name" value="Xyl_isomerase-like_sf"/>
</dbReference>
<dbReference type="eggNOG" id="COG1082">
    <property type="taxonomic scope" value="Bacteria"/>
</dbReference>
<dbReference type="STRING" id="411490.ANACAC_00432"/>
<dbReference type="EMBL" id="ABAX03000003">
    <property type="protein sequence ID" value="EDR98899.1"/>
    <property type="molecule type" value="Genomic_DNA"/>
</dbReference>
<dbReference type="Gene3D" id="3.20.20.150">
    <property type="entry name" value="Divalent-metal-dependent TIM barrel enzymes"/>
    <property type="match status" value="1"/>
</dbReference>
<gene>
    <name evidence="2" type="ORF">ANACAC_00432</name>
</gene>
<dbReference type="InterPro" id="IPR013022">
    <property type="entry name" value="Xyl_isomerase-like_TIM-brl"/>
</dbReference>
<dbReference type="HOGENOM" id="CLU_082655_0_0_9"/>
<protein>
    <submittedName>
        <fullName evidence="2">AP endonuclease, family 2</fullName>
    </submittedName>
</protein>
<evidence type="ECO:0000313" key="3">
    <source>
        <dbReference type="Proteomes" id="UP000004935"/>
    </source>
</evidence>
<keyword evidence="2" id="KW-0378">Hydrolase</keyword>
<dbReference type="AlphaFoldDB" id="B0MA58"/>
<evidence type="ECO:0000259" key="1">
    <source>
        <dbReference type="Pfam" id="PF01261"/>
    </source>
</evidence>
<keyword evidence="2" id="KW-0255">Endonuclease</keyword>
<sequence>MFIIIIKQVADQRDNPRRYFMKITFDTSAFWETGMSYEEIYHTVAEAGFEYISPYDPIFPGFWKRPKATNSEVMWHKKAIEKEGLKIAALTTGFRLADPDEFMRQYAIDCWKRMIEIGEMMEVTVFNTELGGDVNQPELCEAKLMRSLDELIPIFESKGMRLDIQAHPNDFYETSNESCDIVKYYDSPAFGYLYSIPHTFHYDGGKGDVESMLRYAGKSLKHIIVADTWDYTKLFRYNINPAPLYASGEVRCHAHIGKIGEGDIDFDTCFKTLREMGFGDQEDTIATFNPLGFPERAITDGKFTKALLEKELLSK</sequence>
<reference evidence="2" key="2">
    <citation type="submission" date="2013-11" db="EMBL/GenBank/DDBJ databases">
        <title>Draft genome sequence of Anaerostipes caccae (DSM 14662).</title>
        <authorList>
            <person name="Sudarsanam P."/>
            <person name="Ley R."/>
            <person name="Guruge J."/>
            <person name="Turnbaugh P.J."/>
            <person name="Mahowald M."/>
            <person name="Liep D."/>
            <person name="Gordon J."/>
        </authorList>
    </citation>
    <scope>NUCLEOTIDE SEQUENCE</scope>
    <source>
        <strain evidence="2">DSM 14662</strain>
    </source>
</reference>
<accession>B0MA58</accession>
<keyword evidence="2" id="KW-0540">Nuclease</keyword>
<feature type="domain" description="Xylose isomerase-like TIM barrel" evidence="1">
    <location>
        <begin position="44"/>
        <end position="278"/>
    </location>
</feature>
<dbReference type="SUPFAM" id="SSF51658">
    <property type="entry name" value="Xylose isomerase-like"/>
    <property type="match status" value="1"/>
</dbReference>
<reference evidence="2" key="1">
    <citation type="submission" date="2007-11" db="EMBL/GenBank/DDBJ databases">
        <authorList>
            <person name="Fulton L."/>
            <person name="Clifton S."/>
            <person name="Fulton B."/>
            <person name="Xu J."/>
            <person name="Minx P."/>
            <person name="Pepin K.H."/>
            <person name="Johnson M."/>
            <person name="Thiruvilangam P."/>
            <person name="Bhonagiri V."/>
            <person name="Nash W.E."/>
            <person name="Mardis E.R."/>
            <person name="Wilson R.K."/>
        </authorList>
    </citation>
    <scope>NUCLEOTIDE SEQUENCE [LARGE SCALE GENOMIC DNA]</scope>
    <source>
        <strain evidence="2">DSM 14662</strain>
    </source>
</reference>
<organism evidence="2 3">
    <name type="scientific">Anaerostipes caccae (strain DSM 14662 / CCUG 47493 / JCM 13470 / NCIMB 13811 / L1-92)</name>
    <dbReference type="NCBI Taxonomy" id="411490"/>
    <lineage>
        <taxon>Bacteria</taxon>
        <taxon>Bacillati</taxon>
        <taxon>Bacillota</taxon>
        <taxon>Clostridia</taxon>
        <taxon>Lachnospirales</taxon>
        <taxon>Lachnospiraceae</taxon>
        <taxon>Anaerostipes</taxon>
    </lineage>
</organism>
<proteinExistence type="predicted"/>
<dbReference type="PANTHER" id="PTHR12110">
    <property type="entry name" value="HYDROXYPYRUVATE ISOMERASE"/>
    <property type="match status" value="1"/>
</dbReference>